<evidence type="ECO:0000313" key="2">
    <source>
        <dbReference type="Proteomes" id="UP001161325"/>
    </source>
</evidence>
<dbReference type="AlphaFoldDB" id="A0AA37VG18"/>
<dbReference type="EMBL" id="BRXS01000007">
    <property type="protein sequence ID" value="GLC27749.1"/>
    <property type="molecule type" value="Genomic_DNA"/>
</dbReference>
<protein>
    <submittedName>
        <fullName evidence="1">Uncharacterized protein</fullName>
    </submittedName>
</protein>
<accession>A0AA37VG18</accession>
<reference evidence="1" key="1">
    <citation type="submission" date="2022-08" db="EMBL/GenBank/DDBJ databases">
        <title>Draft genome sequencing of Roseisolibacter agri AW1220.</title>
        <authorList>
            <person name="Tobiishi Y."/>
            <person name="Tonouchi A."/>
        </authorList>
    </citation>
    <scope>NUCLEOTIDE SEQUENCE</scope>
    <source>
        <strain evidence="1">AW1220</strain>
    </source>
</reference>
<evidence type="ECO:0000313" key="1">
    <source>
        <dbReference type="EMBL" id="GLC27749.1"/>
    </source>
</evidence>
<dbReference type="Proteomes" id="UP001161325">
    <property type="component" value="Unassembled WGS sequence"/>
</dbReference>
<organism evidence="1 2">
    <name type="scientific">Roseisolibacter agri</name>
    <dbReference type="NCBI Taxonomy" id="2014610"/>
    <lineage>
        <taxon>Bacteria</taxon>
        <taxon>Pseudomonadati</taxon>
        <taxon>Gemmatimonadota</taxon>
        <taxon>Gemmatimonadia</taxon>
        <taxon>Gemmatimonadales</taxon>
        <taxon>Gemmatimonadaceae</taxon>
        <taxon>Roseisolibacter</taxon>
    </lineage>
</organism>
<comment type="caution">
    <text evidence="1">The sequence shown here is derived from an EMBL/GenBank/DDBJ whole genome shotgun (WGS) entry which is preliminary data.</text>
</comment>
<sequence>MTPPPPAYQSNPVHQNGRPGSSQWWLNVAEENDCFVIAFTQGWVSTHEGWGLWIVDGRAVHLGVIQDHVTPTFFAKFECKRPMMPWHGYPEDQCRTDDRQCVPDEAILSDWERKGYIRPQVAKKVGLHKRCRL</sequence>
<proteinExistence type="predicted"/>
<keyword evidence="2" id="KW-1185">Reference proteome</keyword>
<gene>
    <name evidence="1" type="ORF">rosag_42620</name>
</gene>
<name>A0AA37VG18_9BACT</name>